<dbReference type="EC" id="4.2.1.20" evidence="9"/>
<dbReference type="Proteomes" id="UP000199376">
    <property type="component" value="Unassembled WGS sequence"/>
</dbReference>
<proteinExistence type="inferred from homology"/>
<dbReference type="Gene3D" id="3.20.20.70">
    <property type="entry name" value="Aldolase class I"/>
    <property type="match status" value="1"/>
</dbReference>
<dbReference type="InterPro" id="IPR013785">
    <property type="entry name" value="Aldolase_TIM"/>
</dbReference>
<comment type="pathway">
    <text evidence="2 9">Amino-acid biosynthesis; L-tryptophan biosynthesis; L-tryptophan from chorismate: step 5/5.</text>
</comment>
<keyword evidence="7 9" id="KW-0456">Lyase</keyword>
<evidence type="ECO:0000256" key="6">
    <source>
        <dbReference type="ARBA" id="ARBA00023141"/>
    </source>
</evidence>
<keyword evidence="4 9" id="KW-0028">Amino-acid biosynthesis</keyword>
<dbReference type="PROSITE" id="PS00167">
    <property type="entry name" value="TRP_SYNTHASE_ALPHA"/>
    <property type="match status" value="1"/>
</dbReference>
<dbReference type="UniPathway" id="UPA00035">
    <property type="reaction ID" value="UER00044"/>
</dbReference>
<dbReference type="Pfam" id="PF00290">
    <property type="entry name" value="Trp_syntA"/>
    <property type="match status" value="1"/>
</dbReference>
<sequence length="258" mass="27850">MSKIQDALMGKKNFVAFVTANDPDLDATVENVVALAKGGADLVEIGIPFSDPVADGPVIQAADVRALKNPDLPIENIFEAVGKVREQTDVPLAFLVYFNIIVQYGYEHFAADCAKYGIDGLIIPDLPTEEQGELRPYTDEENIDLISLVTTNSGERIPMIVEKAQGFVYLVSSLGVTGERTTFANNLKEVVEDVKRNTELPVFIGFGIHSPEQAQEMAAIADGVIVGSACVAICEQYGKEAATHLEAYAKQMVTAIRG</sequence>
<comment type="function">
    <text evidence="1 9">The alpha subunit is responsible for the aldol cleavage of indoleglycerol phosphate to indole and glyceraldehyde 3-phosphate.</text>
</comment>
<accession>A0A1I1FP31</accession>
<dbReference type="SUPFAM" id="SSF51366">
    <property type="entry name" value="Ribulose-phoshate binding barrel"/>
    <property type="match status" value="1"/>
</dbReference>
<keyword evidence="6 9" id="KW-0057">Aromatic amino acid biosynthesis</keyword>
<dbReference type="EMBL" id="FOLI01000003">
    <property type="protein sequence ID" value="SFC01187.1"/>
    <property type="molecule type" value="Genomic_DNA"/>
</dbReference>
<organism evidence="11 12">
    <name type="scientific">Fructobacillus durionis</name>
    <dbReference type="NCBI Taxonomy" id="283737"/>
    <lineage>
        <taxon>Bacteria</taxon>
        <taxon>Bacillati</taxon>
        <taxon>Bacillota</taxon>
        <taxon>Bacilli</taxon>
        <taxon>Lactobacillales</taxon>
        <taxon>Lactobacillaceae</taxon>
        <taxon>Fructobacillus</taxon>
    </lineage>
</organism>
<comment type="subunit">
    <text evidence="3 9">Tetramer of two alpha and two beta chains.</text>
</comment>
<dbReference type="OrthoDB" id="9804578at2"/>
<dbReference type="GO" id="GO:0004834">
    <property type="term" value="F:tryptophan synthase activity"/>
    <property type="evidence" value="ECO:0007669"/>
    <property type="project" value="UniProtKB-UniRule"/>
</dbReference>
<evidence type="ECO:0000256" key="9">
    <source>
        <dbReference type="HAMAP-Rule" id="MF_00131"/>
    </source>
</evidence>
<evidence type="ECO:0000313" key="11">
    <source>
        <dbReference type="EMBL" id="SFC01187.1"/>
    </source>
</evidence>
<keyword evidence="5 9" id="KW-0822">Tryptophan biosynthesis</keyword>
<dbReference type="RefSeq" id="WP_091502361.1">
    <property type="nucleotide sequence ID" value="NZ_FOLI01000003.1"/>
</dbReference>
<dbReference type="HAMAP" id="MF_00131">
    <property type="entry name" value="Trp_synth_alpha"/>
    <property type="match status" value="1"/>
</dbReference>
<dbReference type="GO" id="GO:0005829">
    <property type="term" value="C:cytosol"/>
    <property type="evidence" value="ECO:0007669"/>
    <property type="project" value="TreeGrafter"/>
</dbReference>
<feature type="active site" description="Proton acceptor" evidence="9">
    <location>
        <position position="44"/>
    </location>
</feature>
<evidence type="ECO:0000256" key="8">
    <source>
        <dbReference type="ARBA" id="ARBA00049047"/>
    </source>
</evidence>
<dbReference type="InterPro" id="IPR011060">
    <property type="entry name" value="RibuloseP-bd_barrel"/>
</dbReference>
<dbReference type="InterPro" id="IPR018204">
    <property type="entry name" value="Trp_synthase_alpha_AS"/>
</dbReference>
<dbReference type="InterPro" id="IPR002028">
    <property type="entry name" value="Trp_synthase_suA"/>
</dbReference>
<dbReference type="STRING" id="283737.SAMN05660453_0837"/>
<reference evidence="11 12" key="1">
    <citation type="submission" date="2016-10" db="EMBL/GenBank/DDBJ databases">
        <authorList>
            <person name="de Groot N.N."/>
        </authorList>
    </citation>
    <scope>NUCLEOTIDE SEQUENCE [LARGE SCALE GENOMIC DNA]</scope>
    <source>
        <strain evidence="11 12">DSM 19113</strain>
    </source>
</reference>
<dbReference type="PANTHER" id="PTHR43406">
    <property type="entry name" value="TRYPTOPHAN SYNTHASE, ALPHA CHAIN"/>
    <property type="match status" value="1"/>
</dbReference>
<evidence type="ECO:0000256" key="3">
    <source>
        <dbReference type="ARBA" id="ARBA00011270"/>
    </source>
</evidence>
<comment type="catalytic activity">
    <reaction evidence="8 9">
        <text>(1S,2R)-1-C-(indol-3-yl)glycerol 3-phosphate + L-serine = D-glyceraldehyde 3-phosphate + L-tryptophan + H2O</text>
        <dbReference type="Rhea" id="RHEA:10532"/>
        <dbReference type="ChEBI" id="CHEBI:15377"/>
        <dbReference type="ChEBI" id="CHEBI:33384"/>
        <dbReference type="ChEBI" id="CHEBI:57912"/>
        <dbReference type="ChEBI" id="CHEBI:58866"/>
        <dbReference type="ChEBI" id="CHEBI:59776"/>
        <dbReference type="EC" id="4.2.1.20"/>
    </reaction>
</comment>
<evidence type="ECO:0000313" key="12">
    <source>
        <dbReference type="Proteomes" id="UP000199376"/>
    </source>
</evidence>
<protein>
    <recommendedName>
        <fullName evidence="9">Tryptophan synthase alpha chain</fullName>
        <ecNumber evidence="9">4.2.1.20</ecNumber>
    </recommendedName>
</protein>
<evidence type="ECO:0000256" key="5">
    <source>
        <dbReference type="ARBA" id="ARBA00022822"/>
    </source>
</evidence>
<dbReference type="FunFam" id="3.20.20.70:FF:000037">
    <property type="entry name" value="Tryptophan synthase alpha chain"/>
    <property type="match status" value="1"/>
</dbReference>
<feature type="active site" description="Proton acceptor" evidence="9">
    <location>
        <position position="55"/>
    </location>
</feature>
<name>A0A1I1FP31_9LACO</name>
<evidence type="ECO:0000256" key="4">
    <source>
        <dbReference type="ARBA" id="ARBA00022605"/>
    </source>
</evidence>
<dbReference type="PANTHER" id="PTHR43406:SF1">
    <property type="entry name" value="TRYPTOPHAN SYNTHASE ALPHA CHAIN, CHLOROPLASTIC"/>
    <property type="match status" value="1"/>
</dbReference>
<evidence type="ECO:0000256" key="7">
    <source>
        <dbReference type="ARBA" id="ARBA00023239"/>
    </source>
</evidence>
<evidence type="ECO:0000256" key="1">
    <source>
        <dbReference type="ARBA" id="ARBA00003365"/>
    </source>
</evidence>
<evidence type="ECO:0000256" key="10">
    <source>
        <dbReference type="RuleBase" id="RU003662"/>
    </source>
</evidence>
<dbReference type="AlphaFoldDB" id="A0A1I1FP31"/>
<comment type="similarity">
    <text evidence="9 10">Belongs to the TrpA family.</text>
</comment>
<keyword evidence="12" id="KW-1185">Reference proteome</keyword>
<gene>
    <name evidence="9" type="primary">trpA</name>
    <name evidence="11" type="ORF">SAMN05660453_0837</name>
</gene>
<evidence type="ECO:0000256" key="2">
    <source>
        <dbReference type="ARBA" id="ARBA00004733"/>
    </source>
</evidence>
<dbReference type="NCBIfam" id="TIGR00262">
    <property type="entry name" value="trpA"/>
    <property type="match status" value="1"/>
</dbReference>
<dbReference type="CDD" id="cd04724">
    <property type="entry name" value="Tryptophan_synthase_alpha"/>
    <property type="match status" value="1"/>
</dbReference>